<evidence type="ECO:0000313" key="3">
    <source>
        <dbReference type="Proteomes" id="UP001596114"/>
    </source>
</evidence>
<organism evidence="2 3">
    <name type="scientific">Rhodanobacter ginsengisoli</name>
    <dbReference type="NCBI Taxonomy" id="418646"/>
    <lineage>
        <taxon>Bacteria</taxon>
        <taxon>Pseudomonadati</taxon>
        <taxon>Pseudomonadota</taxon>
        <taxon>Gammaproteobacteria</taxon>
        <taxon>Lysobacterales</taxon>
        <taxon>Rhodanobacteraceae</taxon>
        <taxon>Rhodanobacter</taxon>
    </lineage>
</organism>
<dbReference type="RefSeq" id="WP_377322607.1">
    <property type="nucleotide sequence ID" value="NZ_JBHSNF010000005.1"/>
</dbReference>
<evidence type="ECO:0000256" key="1">
    <source>
        <dbReference type="SAM" id="SignalP"/>
    </source>
</evidence>
<evidence type="ECO:0000313" key="2">
    <source>
        <dbReference type="EMBL" id="MFC5527730.1"/>
    </source>
</evidence>
<feature type="signal peptide" evidence="1">
    <location>
        <begin position="1"/>
        <end position="21"/>
    </location>
</feature>
<gene>
    <name evidence="2" type="ORF">ACFPPA_18445</name>
</gene>
<protein>
    <submittedName>
        <fullName evidence="2">DUF4124 domain-containing protein</fullName>
    </submittedName>
</protein>
<reference evidence="3" key="1">
    <citation type="journal article" date="2019" name="Int. J. Syst. Evol. Microbiol.">
        <title>The Global Catalogue of Microorganisms (GCM) 10K type strain sequencing project: providing services to taxonomists for standard genome sequencing and annotation.</title>
        <authorList>
            <consortium name="The Broad Institute Genomics Platform"/>
            <consortium name="The Broad Institute Genome Sequencing Center for Infectious Disease"/>
            <person name="Wu L."/>
            <person name="Ma J."/>
        </authorList>
    </citation>
    <scope>NUCLEOTIDE SEQUENCE [LARGE SCALE GENOMIC DNA]</scope>
    <source>
        <strain evidence="3">CGMCC 1.16619</strain>
    </source>
</reference>
<proteinExistence type="predicted"/>
<keyword evidence="3" id="KW-1185">Reference proteome</keyword>
<dbReference type="Proteomes" id="UP001596114">
    <property type="component" value="Unassembled WGS sequence"/>
</dbReference>
<feature type="chain" id="PRO_5046478413" evidence="1">
    <location>
        <begin position="22"/>
        <end position="218"/>
    </location>
</feature>
<name>A0ABW0QSF3_9GAMM</name>
<dbReference type="EMBL" id="JBHSNF010000005">
    <property type="protein sequence ID" value="MFC5527730.1"/>
    <property type="molecule type" value="Genomic_DNA"/>
</dbReference>
<sequence>MRKSLLVFAAVVLVASLSVCAQNTGNIRYKWYDGQGLMHFSDSLTAEAMKYGYDLVNDHGMVVRHVPRQLNAEERAAANKLAAEQAAKQRAAQEIANAEAQMLTAYPDEESYRISQQQALDNIDQQIHTTQINLRSQEKALTGLLGRAADIENAKEPVPKFVIDGIATQRNVVNDQRNTLKRLQALRAQTVELQARQLARYRELKAAQDKAAQDNPTE</sequence>
<accession>A0ABW0QSF3</accession>
<comment type="caution">
    <text evidence="2">The sequence shown here is derived from an EMBL/GenBank/DDBJ whole genome shotgun (WGS) entry which is preliminary data.</text>
</comment>
<keyword evidence="1" id="KW-0732">Signal</keyword>